<feature type="repeat" description="PPR" evidence="2">
    <location>
        <begin position="126"/>
        <end position="160"/>
    </location>
</feature>
<dbReference type="PANTHER" id="PTHR46128:SF329">
    <property type="entry name" value="MITOCHONDRIAL GROUP I INTRON SPLICING FACTOR DMR1"/>
    <property type="match status" value="1"/>
</dbReference>
<dbReference type="Pfam" id="PF01535">
    <property type="entry name" value="PPR"/>
    <property type="match status" value="2"/>
</dbReference>
<dbReference type="STRING" id="4846.A0A367ILD9"/>
<dbReference type="InterPro" id="IPR002885">
    <property type="entry name" value="PPR_rpt"/>
</dbReference>
<dbReference type="InterPro" id="IPR050872">
    <property type="entry name" value="PPR_P_subfamily"/>
</dbReference>
<dbReference type="PANTHER" id="PTHR46128">
    <property type="entry name" value="MITOCHONDRIAL GROUP I INTRON SPLICING FACTOR CCM1"/>
    <property type="match status" value="1"/>
</dbReference>
<protein>
    <recommendedName>
        <fullName evidence="5">Pentacotripeptide-repeat region of PRORP domain-containing protein</fullName>
    </recommendedName>
</protein>
<dbReference type="AlphaFoldDB" id="A0A367ILD9"/>
<evidence type="ECO:0000313" key="4">
    <source>
        <dbReference type="Proteomes" id="UP000253551"/>
    </source>
</evidence>
<dbReference type="OrthoDB" id="185373at2759"/>
<dbReference type="PROSITE" id="PS51375">
    <property type="entry name" value="PPR"/>
    <property type="match status" value="1"/>
</dbReference>
<dbReference type="EMBL" id="PJQM01007218">
    <property type="protein sequence ID" value="RCH78478.1"/>
    <property type="molecule type" value="Genomic_DNA"/>
</dbReference>
<comment type="caution">
    <text evidence="3">The sequence shown here is derived from an EMBL/GenBank/DDBJ whole genome shotgun (WGS) entry which is preliminary data.</text>
</comment>
<evidence type="ECO:0008006" key="5">
    <source>
        <dbReference type="Google" id="ProtNLM"/>
    </source>
</evidence>
<accession>A0A367ILD9</accession>
<evidence type="ECO:0000313" key="3">
    <source>
        <dbReference type="EMBL" id="RCH78478.1"/>
    </source>
</evidence>
<sequence>MRTRGVEPNSQSYMQLIMGLGLKVKRLNNLEKYWLQKWFDEFVRIESGNLFPKKFFAKYKKLLRCVHYKGDMNPKKNLYLVLKTFENKKLRDSETWNLVIASCVQGKNIKDAEEVLERARLEQVANSTSYHIVIKGYLKSKDQQSAHRVFKRMLEDKMVADKSTYETFIQYYLTQEEKNTVETLKRLWQGILLTTKKREVVSSVTSIALSKYYRSHGALEEAEQLYLDLKLKRKALDKDYLEELNQVIMQFVDKRQYISAVSLYFDLVGQGYSPNSKTLEHITRSFESNSQFEAIEQLMKAIPQDLKNK</sequence>
<gene>
    <name evidence="3" type="ORF">CU098_004278</name>
</gene>
<organism evidence="3 4">
    <name type="scientific">Rhizopus stolonifer</name>
    <name type="common">Rhizopus nigricans</name>
    <dbReference type="NCBI Taxonomy" id="4846"/>
    <lineage>
        <taxon>Eukaryota</taxon>
        <taxon>Fungi</taxon>
        <taxon>Fungi incertae sedis</taxon>
        <taxon>Mucoromycota</taxon>
        <taxon>Mucoromycotina</taxon>
        <taxon>Mucoromycetes</taxon>
        <taxon>Mucorales</taxon>
        <taxon>Mucorineae</taxon>
        <taxon>Rhizopodaceae</taxon>
        <taxon>Rhizopus</taxon>
    </lineage>
</organism>
<dbReference type="NCBIfam" id="TIGR00756">
    <property type="entry name" value="PPR"/>
    <property type="match status" value="1"/>
</dbReference>
<name>A0A367ILD9_RHIST</name>
<reference evidence="3 4" key="1">
    <citation type="journal article" date="2018" name="G3 (Bethesda)">
        <title>Phylogenetic and Phylogenomic Definition of Rhizopus Species.</title>
        <authorList>
            <person name="Gryganskyi A.P."/>
            <person name="Golan J."/>
            <person name="Dolatabadi S."/>
            <person name="Mondo S."/>
            <person name="Robb S."/>
            <person name="Idnurm A."/>
            <person name="Muszewska A."/>
            <person name="Steczkiewicz K."/>
            <person name="Masonjones S."/>
            <person name="Liao H.L."/>
            <person name="Gajdeczka M.T."/>
            <person name="Anike F."/>
            <person name="Vuek A."/>
            <person name="Anishchenko I.M."/>
            <person name="Voigt K."/>
            <person name="de Hoog G.S."/>
            <person name="Smith M.E."/>
            <person name="Heitman J."/>
            <person name="Vilgalys R."/>
            <person name="Stajich J.E."/>
        </authorList>
    </citation>
    <scope>NUCLEOTIDE SEQUENCE [LARGE SCALE GENOMIC DNA]</scope>
    <source>
        <strain evidence="3 4">LSU 92-RS-03</strain>
    </source>
</reference>
<proteinExistence type="inferred from homology"/>
<dbReference type="Proteomes" id="UP000253551">
    <property type="component" value="Unassembled WGS sequence"/>
</dbReference>
<evidence type="ECO:0000256" key="1">
    <source>
        <dbReference type="ARBA" id="ARBA00007626"/>
    </source>
</evidence>
<dbReference type="Gene3D" id="1.25.40.10">
    <property type="entry name" value="Tetratricopeptide repeat domain"/>
    <property type="match status" value="1"/>
</dbReference>
<evidence type="ECO:0000256" key="2">
    <source>
        <dbReference type="PROSITE-ProRule" id="PRU00708"/>
    </source>
</evidence>
<keyword evidence="4" id="KW-1185">Reference proteome</keyword>
<comment type="similarity">
    <text evidence="1">Belongs to the PPR family. P subfamily.</text>
</comment>
<dbReference type="InterPro" id="IPR011990">
    <property type="entry name" value="TPR-like_helical_dom_sf"/>
</dbReference>